<dbReference type="EMBL" id="CP001620">
    <property type="protein sequence ID" value="ACR18227.1"/>
    <property type="molecule type" value="Genomic_DNA"/>
</dbReference>
<dbReference type="AlphaFoldDB" id="C4LK72"/>
<organism evidence="2 3">
    <name type="scientific">Corynebacterium kroppenstedtii (strain DSM 44385 / JCM 11950 / CIP 105744 / CCUG 35717)</name>
    <dbReference type="NCBI Taxonomy" id="645127"/>
    <lineage>
        <taxon>Bacteria</taxon>
        <taxon>Bacillati</taxon>
        <taxon>Actinomycetota</taxon>
        <taxon>Actinomycetes</taxon>
        <taxon>Mycobacteriales</taxon>
        <taxon>Corynebacteriaceae</taxon>
        <taxon>Corynebacterium</taxon>
    </lineage>
</organism>
<keyword evidence="3" id="KW-1185">Reference proteome</keyword>
<dbReference type="HOGENOM" id="CLU_3416721_0_0_11"/>
<dbReference type="STRING" id="645127.ckrop_1498"/>
<evidence type="ECO:0000313" key="3">
    <source>
        <dbReference type="Proteomes" id="UP000001473"/>
    </source>
</evidence>
<accession>C4LK72</accession>
<keyword evidence="1" id="KW-1133">Transmembrane helix</keyword>
<evidence type="ECO:0000256" key="1">
    <source>
        <dbReference type="SAM" id="Phobius"/>
    </source>
</evidence>
<keyword evidence="1" id="KW-0472">Membrane</keyword>
<sequence>MTFDRVAIASSVAEFMVVAVLIVGLT</sequence>
<keyword evidence="1" id="KW-0812">Transmembrane</keyword>
<evidence type="ECO:0000313" key="2">
    <source>
        <dbReference type="EMBL" id="ACR18227.1"/>
    </source>
</evidence>
<gene>
    <name evidence="2" type="ordered locus">ckrop_1498</name>
</gene>
<name>C4LK72_CORK4</name>
<reference evidence="2 3" key="1">
    <citation type="journal article" date="2008" name="J. Biotechnol.">
        <title>Ultrafast pyrosequencing of Corynebacterium kroppenstedtii DSM44385 revealed insights into the physiology of a lipophilic corynebacterium that lacks mycolic acids.</title>
        <authorList>
            <person name="Tauch A."/>
            <person name="Schneider J."/>
            <person name="Szczepanowski R."/>
            <person name="Tilker A."/>
            <person name="Viehoever P."/>
            <person name="Gartemann K.-H."/>
            <person name="Arnold W."/>
            <person name="Blom J."/>
            <person name="Brinkrolf K."/>
            <person name="Brune I."/>
            <person name="Goetker S."/>
            <person name="Weisshaar B."/>
            <person name="Goesmann A."/>
            <person name="Droege M."/>
            <person name="Puehler A."/>
        </authorList>
    </citation>
    <scope>NUCLEOTIDE SEQUENCE [LARGE SCALE GENOMIC DNA]</scope>
    <source>
        <strain evidence="3">DSM 44385 / JCM 11950 / CIP 105744 / CCUG 35717</strain>
    </source>
</reference>
<proteinExistence type="predicted"/>
<dbReference type="Proteomes" id="UP000001473">
    <property type="component" value="Chromosome"/>
</dbReference>
<feature type="transmembrane region" description="Helical" evidence="1">
    <location>
        <begin position="6"/>
        <end position="25"/>
    </location>
</feature>
<protein>
    <submittedName>
        <fullName evidence="2">Uncharacterized protein</fullName>
    </submittedName>
</protein>
<dbReference type="KEGG" id="ckp:ckrop_1498"/>